<evidence type="ECO:0000313" key="3">
    <source>
        <dbReference type="Proteomes" id="UP000541444"/>
    </source>
</evidence>
<protein>
    <submittedName>
        <fullName evidence="2">Uncharacterized protein</fullName>
    </submittedName>
</protein>
<evidence type="ECO:0000313" key="2">
    <source>
        <dbReference type="EMBL" id="KAF6148265.1"/>
    </source>
</evidence>
<dbReference type="EMBL" id="JACGCM010001854">
    <property type="protein sequence ID" value="KAF6148265.1"/>
    <property type="molecule type" value="Genomic_DNA"/>
</dbReference>
<organism evidence="2 3">
    <name type="scientific">Kingdonia uniflora</name>
    <dbReference type="NCBI Taxonomy" id="39325"/>
    <lineage>
        <taxon>Eukaryota</taxon>
        <taxon>Viridiplantae</taxon>
        <taxon>Streptophyta</taxon>
        <taxon>Embryophyta</taxon>
        <taxon>Tracheophyta</taxon>
        <taxon>Spermatophyta</taxon>
        <taxon>Magnoliopsida</taxon>
        <taxon>Ranunculales</taxon>
        <taxon>Circaeasteraceae</taxon>
        <taxon>Kingdonia</taxon>
    </lineage>
</organism>
<keyword evidence="3" id="KW-1185">Reference proteome</keyword>
<comment type="caution">
    <text evidence="2">The sequence shown here is derived from an EMBL/GenBank/DDBJ whole genome shotgun (WGS) entry which is preliminary data.</text>
</comment>
<proteinExistence type="predicted"/>
<feature type="region of interest" description="Disordered" evidence="1">
    <location>
        <begin position="56"/>
        <end position="77"/>
    </location>
</feature>
<accession>A0A7J7M074</accession>
<gene>
    <name evidence="2" type="ORF">GIB67_012040</name>
</gene>
<evidence type="ECO:0000256" key="1">
    <source>
        <dbReference type="SAM" id="MobiDB-lite"/>
    </source>
</evidence>
<name>A0A7J7M074_9MAGN</name>
<dbReference type="AlphaFoldDB" id="A0A7J7M074"/>
<sequence length="321" mass="35385">MKRAYSIVEEVLVEEERKGRSLLLSELTIQGRKKVGIAKDAPLAVVVPELGASSKSRRKARVTEERDGEMEGGERRRHEEKLRLDRFMAKLEFSKVGVILYAVGYGYTFRSKPQEGFMAFRGQIRLGMQLSLPRMVKEPKVTQHKRRRVLGEDVDKELTEAKLEEHARVTAASMAMLCGTNPDKVGRRMNKTMHQMLGCKLLSRRKSESRGLSEMNARGDSKLSVTIIHRLKTFIEALGYDLKTLKCFSTTNDPIVEDGVQTEGLEIDVAGVAAGGGVKEAAAGTGTDKVTDVVVLKSSTKGTGSIRAKELIGGDYVATSI</sequence>
<reference evidence="2 3" key="1">
    <citation type="journal article" date="2020" name="IScience">
        <title>Genome Sequencing of the Endangered Kingdonia uniflora (Circaeasteraceae, Ranunculales) Reveals Potential Mechanisms of Evolutionary Specialization.</title>
        <authorList>
            <person name="Sun Y."/>
            <person name="Deng T."/>
            <person name="Zhang A."/>
            <person name="Moore M.J."/>
            <person name="Landis J.B."/>
            <person name="Lin N."/>
            <person name="Zhang H."/>
            <person name="Zhang X."/>
            <person name="Huang J."/>
            <person name="Zhang X."/>
            <person name="Sun H."/>
            <person name="Wang H."/>
        </authorList>
    </citation>
    <scope>NUCLEOTIDE SEQUENCE [LARGE SCALE GENOMIC DNA]</scope>
    <source>
        <strain evidence="2">TB1705</strain>
        <tissue evidence="2">Leaf</tissue>
    </source>
</reference>
<dbReference type="Proteomes" id="UP000541444">
    <property type="component" value="Unassembled WGS sequence"/>
</dbReference>